<evidence type="ECO:0000256" key="6">
    <source>
        <dbReference type="ARBA" id="ARBA00023136"/>
    </source>
</evidence>
<evidence type="ECO:0000256" key="4">
    <source>
        <dbReference type="ARBA" id="ARBA00022692"/>
    </source>
</evidence>
<feature type="domain" description="EamA" evidence="8">
    <location>
        <begin position="149"/>
        <end position="287"/>
    </location>
</feature>
<gene>
    <name evidence="9" type="ORF">PBLR_12175</name>
</gene>
<organism evidence="9 10">
    <name type="scientific">Paenibacillus alvei</name>
    <name type="common">Bacillus alvei</name>
    <dbReference type="NCBI Taxonomy" id="44250"/>
    <lineage>
        <taxon>Bacteria</taxon>
        <taxon>Bacillati</taxon>
        <taxon>Bacillota</taxon>
        <taxon>Bacilli</taxon>
        <taxon>Bacillales</taxon>
        <taxon>Paenibacillaceae</taxon>
        <taxon>Paenibacillus</taxon>
    </lineage>
</organism>
<keyword evidence="6 7" id="KW-0472">Membrane</keyword>
<evidence type="ECO:0000256" key="7">
    <source>
        <dbReference type="SAM" id="Phobius"/>
    </source>
</evidence>
<comment type="similarity">
    <text evidence="2">Belongs to the EamA transporter family.</text>
</comment>
<feature type="transmembrane region" description="Helical" evidence="7">
    <location>
        <begin position="88"/>
        <end position="110"/>
    </location>
</feature>
<feature type="transmembrane region" description="Helical" evidence="7">
    <location>
        <begin position="144"/>
        <end position="166"/>
    </location>
</feature>
<comment type="subcellular location">
    <subcellularLocation>
        <location evidence="1">Cell membrane</location>
        <topology evidence="1">Multi-pass membrane protein</topology>
    </subcellularLocation>
</comment>
<name>A0A383RAD7_PAEAL</name>
<accession>A0A383RAD7</accession>
<evidence type="ECO:0000256" key="2">
    <source>
        <dbReference type="ARBA" id="ARBA00007362"/>
    </source>
</evidence>
<dbReference type="Pfam" id="PF00892">
    <property type="entry name" value="EamA"/>
    <property type="match status" value="2"/>
</dbReference>
<proteinExistence type="inferred from homology"/>
<dbReference type="PANTHER" id="PTHR32322">
    <property type="entry name" value="INNER MEMBRANE TRANSPORTER"/>
    <property type="match status" value="1"/>
</dbReference>
<dbReference type="InterPro" id="IPR037185">
    <property type="entry name" value="EmrE-like"/>
</dbReference>
<reference evidence="10" key="1">
    <citation type="submission" date="2018-08" db="EMBL/GenBank/DDBJ databases">
        <authorList>
            <person name="Chevrot R."/>
        </authorList>
    </citation>
    <scope>NUCLEOTIDE SEQUENCE [LARGE SCALE GENOMIC DNA]</scope>
</reference>
<feature type="transmembrane region" description="Helical" evidence="7">
    <location>
        <begin position="36"/>
        <end position="52"/>
    </location>
</feature>
<feature type="transmembrane region" description="Helical" evidence="7">
    <location>
        <begin position="178"/>
        <end position="197"/>
    </location>
</feature>
<keyword evidence="5 7" id="KW-1133">Transmembrane helix</keyword>
<dbReference type="AlphaFoldDB" id="A0A383RAD7"/>
<feature type="transmembrane region" description="Helical" evidence="7">
    <location>
        <begin position="117"/>
        <end position="138"/>
    </location>
</feature>
<dbReference type="Proteomes" id="UP000304148">
    <property type="component" value="Chromosome"/>
</dbReference>
<feature type="transmembrane region" description="Helical" evidence="7">
    <location>
        <begin position="64"/>
        <end position="82"/>
    </location>
</feature>
<dbReference type="InterPro" id="IPR050638">
    <property type="entry name" value="AA-Vitamin_Transporters"/>
</dbReference>
<feature type="transmembrane region" description="Helical" evidence="7">
    <location>
        <begin position="270"/>
        <end position="291"/>
    </location>
</feature>
<dbReference type="SUPFAM" id="SSF103481">
    <property type="entry name" value="Multidrug resistance efflux transporter EmrE"/>
    <property type="match status" value="2"/>
</dbReference>
<feature type="transmembrane region" description="Helical" evidence="7">
    <location>
        <begin position="217"/>
        <end position="236"/>
    </location>
</feature>
<dbReference type="InterPro" id="IPR000620">
    <property type="entry name" value="EamA_dom"/>
</dbReference>
<feature type="domain" description="EamA" evidence="8">
    <location>
        <begin position="4"/>
        <end position="134"/>
    </location>
</feature>
<evidence type="ECO:0000256" key="3">
    <source>
        <dbReference type="ARBA" id="ARBA00022475"/>
    </source>
</evidence>
<evidence type="ECO:0000256" key="5">
    <source>
        <dbReference type="ARBA" id="ARBA00022989"/>
    </source>
</evidence>
<evidence type="ECO:0000259" key="8">
    <source>
        <dbReference type="Pfam" id="PF00892"/>
    </source>
</evidence>
<evidence type="ECO:0000256" key="1">
    <source>
        <dbReference type="ARBA" id="ARBA00004651"/>
    </source>
</evidence>
<feature type="transmembrane region" description="Helical" evidence="7">
    <location>
        <begin position="243"/>
        <end position="264"/>
    </location>
</feature>
<keyword evidence="4 7" id="KW-0812">Transmembrane</keyword>
<dbReference type="PANTHER" id="PTHR32322:SF18">
    <property type="entry name" value="S-ADENOSYLMETHIONINE_S-ADENOSYLHOMOCYSTEINE TRANSPORTER"/>
    <property type="match status" value="1"/>
</dbReference>
<evidence type="ECO:0000313" key="9">
    <source>
        <dbReference type="EMBL" id="SYX83753.1"/>
    </source>
</evidence>
<protein>
    <submittedName>
        <fullName evidence="9">Permeases of the drug/metabolite transporter</fullName>
    </submittedName>
</protein>
<keyword evidence="3" id="KW-1003">Cell membrane</keyword>
<dbReference type="EMBL" id="LS992241">
    <property type="protein sequence ID" value="SYX83753.1"/>
    <property type="molecule type" value="Genomic_DNA"/>
</dbReference>
<dbReference type="RefSeq" id="WP_138185774.1">
    <property type="nucleotide sequence ID" value="NZ_LS992241.1"/>
</dbReference>
<evidence type="ECO:0000313" key="10">
    <source>
        <dbReference type="Proteomes" id="UP000304148"/>
    </source>
</evidence>
<sequence>MVIFNYVLVCLIFSTTFLAVKIGVDASAPPFLSGGLRFFIAGILLFSWMIWRKKASLSLLLHKDSLLTGIGLTFGTFAALYWGEQFVASGIAAILSATAPILVLVLQMIFMRHKPTIHAFLGCVIGFLGVVLMLVPGISLSASVWVLVGSVVIIIGQLFYAGGAIYSKRVAKRFATTSPFALNAVQMIYGGALLLTLSAFTEDWDFGSMVSGRALGSLLYLIVIGSMIGHSLFYWLVAKTTPIFASTWLYVSPMLALVVGALFYGERITWVSAVGAVIIIVGTAFINFDSLKQLFQRPKKSHTDLQGVQSG</sequence>
<dbReference type="GO" id="GO:0005886">
    <property type="term" value="C:plasma membrane"/>
    <property type="evidence" value="ECO:0007669"/>
    <property type="project" value="UniProtKB-SubCell"/>
</dbReference>